<dbReference type="eggNOG" id="ENOG502RIKR">
    <property type="taxonomic scope" value="Eukaryota"/>
</dbReference>
<dbReference type="Proteomes" id="UP000001064">
    <property type="component" value="Unassembled WGS sequence"/>
</dbReference>
<dbReference type="AlphaFoldDB" id="F0ZK14"/>
<dbReference type="KEGG" id="dpp:DICPUDRAFT_151899"/>
<dbReference type="VEuPathDB" id="AmoebaDB:DICPUDRAFT_151899"/>
<reference evidence="2" key="1">
    <citation type="journal article" date="2011" name="Genome Biol.">
        <title>Comparative genomics of the social amoebae Dictyostelium discoideum and Dictyostelium purpureum.</title>
        <authorList>
            <consortium name="US DOE Joint Genome Institute (JGI-PGF)"/>
            <person name="Sucgang R."/>
            <person name="Kuo A."/>
            <person name="Tian X."/>
            <person name="Salerno W."/>
            <person name="Parikh A."/>
            <person name="Feasley C.L."/>
            <person name="Dalin E."/>
            <person name="Tu H."/>
            <person name="Huang E."/>
            <person name="Barry K."/>
            <person name="Lindquist E."/>
            <person name="Shapiro H."/>
            <person name="Bruce D."/>
            <person name="Schmutz J."/>
            <person name="Salamov A."/>
            <person name="Fey P."/>
            <person name="Gaudet P."/>
            <person name="Anjard C."/>
            <person name="Babu M.M."/>
            <person name="Basu S."/>
            <person name="Bushmanova Y."/>
            <person name="van der Wel H."/>
            <person name="Katoh-Kurasawa M."/>
            <person name="Dinh C."/>
            <person name="Coutinho P.M."/>
            <person name="Saito T."/>
            <person name="Elias M."/>
            <person name="Schaap P."/>
            <person name="Kay R.R."/>
            <person name="Henrissat B."/>
            <person name="Eichinger L."/>
            <person name="Rivero F."/>
            <person name="Putnam N.H."/>
            <person name="West C.M."/>
            <person name="Loomis W.F."/>
            <person name="Chisholm R.L."/>
            <person name="Shaulsky G."/>
            <person name="Strassmann J.E."/>
            <person name="Queller D.C."/>
            <person name="Kuspa A."/>
            <person name="Grigoriev I.V."/>
        </authorList>
    </citation>
    <scope>NUCLEOTIDE SEQUENCE [LARGE SCALE GENOMIC DNA]</scope>
    <source>
        <strain evidence="2">QSDP1</strain>
    </source>
</reference>
<protein>
    <submittedName>
        <fullName evidence="1">Uncharacterized protein</fullName>
    </submittedName>
</protein>
<dbReference type="EMBL" id="GL871050">
    <property type="protein sequence ID" value="EGC35699.1"/>
    <property type="molecule type" value="Genomic_DNA"/>
</dbReference>
<dbReference type="OrthoDB" id="18221at2759"/>
<accession>F0ZK14</accession>
<keyword evidence="2" id="KW-1185">Reference proteome</keyword>
<proteinExistence type="predicted"/>
<dbReference type="GeneID" id="10500955"/>
<name>F0ZK14_DICPU</name>
<organism evidence="1 2">
    <name type="scientific">Dictyostelium purpureum</name>
    <name type="common">Slime mold</name>
    <dbReference type="NCBI Taxonomy" id="5786"/>
    <lineage>
        <taxon>Eukaryota</taxon>
        <taxon>Amoebozoa</taxon>
        <taxon>Evosea</taxon>
        <taxon>Eumycetozoa</taxon>
        <taxon>Dictyostelia</taxon>
        <taxon>Dictyosteliales</taxon>
        <taxon>Dictyosteliaceae</taxon>
        <taxon>Dictyostelium</taxon>
    </lineage>
</organism>
<evidence type="ECO:0000313" key="1">
    <source>
        <dbReference type="EMBL" id="EGC35699.1"/>
    </source>
</evidence>
<dbReference type="RefSeq" id="XP_003287755.1">
    <property type="nucleotide sequence ID" value="XM_003287707.1"/>
</dbReference>
<gene>
    <name evidence="1" type="ORF">DICPUDRAFT_151899</name>
</gene>
<evidence type="ECO:0000313" key="2">
    <source>
        <dbReference type="Proteomes" id="UP000001064"/>
    </source>
</evidence>
<dbReference type="FunCoup" id="F0ZK14">
    <property type="interactions" value="373"/>
</dbReference>
<dbReference type="InParanoid" id="F0ZK14"/>
<dbReference type="OMA" id="SETWRCE"/>
<sequence>MSSTQLFSRSIAQKTIIRTITNYKGNAPSSRRTKVVLSNGATVSVWTSLPFNDIWRSDVDSVSNPPVYEFDSKEVIEKKRRADLESKFSQLRKR</sequence>